<dbReference type="OrthoDB" id="9971251at2759"/>
<organism evidence="13 14">
    <name type="scientific">Cotesia congregata</name>
    <name type="common">Parasitoid wasp</name>
    <name type="synonym">Apanteles congregatus</name>
    <dbReference type="NCBI Taxonomy" id="51543"/>
    <lineage>
        <taxon>Eukaryota</taxon>
        <taxon>Metazoa</taxon>
        <taxon>Ecdysozoa</taxon>
        <taxon>Arthropoda</taxon>
        <taxon>Hexapoda</taxon>
        <taxon>Insecta</taxon>
        <taxon>Pterygota</taxon>
        <taxon>Neoptera</taxon>
        <taxon>Endopterygota</taxon>
        <taxon>Hymenoptera</taxon>
        <taxon>Apocrita</taxon>
        <taxon>Ichneumonoidea</taxon>
        <taxon>Braconidae</taxon>
        <taxon>Microgastrinae</taxon>
        <taxon>Cotesia</taxon>
    </lineage>
</organism>
<comment type="cofactor">
    <cofactor evidence="9 10">
        <name>Zn(2+)</name>
        <dbReference type="ChEBI" id="CHEBI:29105"/>
    </cofactor>
    <text evidence="9 10">Binds 1 zinc ion per subunit.</text>
</comment>
<evidence type="ECO:0000256" key="6">
    <source>
        <dbReference type="ARBA" id="ARBA00023049"/>
    </source>
</evidence>
<evidence type="ECO:0000256" key="5">
    <source>
        <dbReference type="ARBA" id="ARBA00022833"/>
    </source>
</evidence>
<evidence type="ECO:0000256" key="8">
    <source>
        <dbReference type="PROSITE-ProRule" id="PRU00059"/>
    </source>
</evidence>
<dbReference type="InterPro" id="IPR035914">
    <property type="entry name" value="Sperma_CUB_dom_sf"/>
</dbReference>
<evidence type="ECO:0000256" key="9">
    <source>
        <dbReference type="PROSITE-ProRule" id="PRU01211"/>
    </source>
</evidence>
<dbReference type="GO" id="GO:0004222">
    <property type="term" value="F:metalloendopeptidase activity"/>
    <property type="evidence" value="ECO:0007669"/>
    <property type="project" value="UniProtKB-UniRule"/>
</dbReference>
<keyword evidence="6 9" id="KW-0482">Metalloprotease</keyword>
<feature type="active site" evidence="9">
    <location>
        <position position="60"/>
    </location>
</feature>
<feature type="binding site" evidence="9">
    <location>
        <position position="59"/>
    </location>
    <ligand>
        <name>Zn(2+)</name>
        <dbReference type="ChEBI" id="CHEBI:29105"/>
        <note>catalytic</note>
    </ligand>
</feature>
<dbReference type="AlphaFoldDB" id="A0A8J2HAI2"/>
<keyword evidence="14" id="KW-1185">Reference proteome</keyword>
<dbReference type="PANTHER" id="PTHR10127">
    <property type="entry name" value="DISCOIDIN, CUB, EGF, LAMININ , AND ZINC METALLOPROTEASE DOMAIN CONTAINING"/>
    <property type="match status" value="1"/>
</dbReference>
<dbReference type="EMBL" id="CAJNRD030001118">
    <property type="protein sequence ID" value="CAG5084221.1"/>
    <property type="molecule type" value="Genomic_DNA"/>
</dbReference>
<dbReference type="InterPro" id="IPR001506">
    <property type="entry name" value="Peptidase_M12A"/>
</dbReference>
<evidence type="ECO:0000256" key="10">
    <source>
        <dbReference type="RuleBase" id="RU361183"/>
    </source>
</evidence>
<evidence type="ECO:0000256" key="1">
    <source>
        <dbReference type="ARBA" id="ARBA00022536"/>
    </source>
</evidence>
<dbReference type="SUPFAM" id="SSF55486">
    <property type="entry name" value="Metalloproteases ('zincins'), catalytic domain"/>
    <property type="match status" value="1"/>
</dbReference>
<keyword evidence="1" id="KW-0245">EGF-like domain</keyword>
<dbReference type="SMART" id="SM00235">
    <property type="entry name" value="ZnMc"/>
    <property type="match status" value="1"/>
</dbReference>
<proteinExistence type="predicted"/>
<feature type="binding site" evidence="9">
    <location>
        <position position="69"/>
    </location>
    <ligand>
        <name>Zn(2+)</name>
        <dbReference type="ChEBI" id="CHEBI:29105"/>
        <note>catalytic</note>
    </ligand>
</feature>
<accession>A0A8J2HAI2</accession>
<gene>
    <name evidence="13" type="ORF">HICCMSTLAB_LOCUS4047</name>
</gene>
<dbReference type="InterPro" id="IPR024079">
    <property type="entry name" value="MetalloPept_cat_dom_sf"/>
</dbReference>
<evidence type="ECO:0000259" key="11">
    <source>
        <dbReference type="PROSITE" id="PS01180"/>
    </source>
</evidence>
<dbReference type="SMART" id="SM00042">
    <property type="entry name" value="CUB"/>
    <property type="match status" value="1"/>
</dbReference>
<dbReference type="PRINTS" id="PR00480">
    <property type="entry name" value="ASTACIN"/>
</dbReference>
<reference evidence="13" key="1">
    <citation type="submission" date="2021-04" db="EMBL/GenBank/DDBJ databases">
        <authorList>
            <person name="Chebbi M.A.C M."/>
        </authorList>
    </citation>
    <scope>NUCLEOTIDE SEQUENCE</scope>
</reference>
<keyword evidence="4 9" id="KW-0378">Hydrolase</keyword>
<keyword evidence="5 9" id="KW-0862">Zinc</keyword>
<dbReference type="CDD" id="cd00041">
    <property type="entry name" value="CUB"/>
    <property type="match status" value="1"/>
</dbReference>
<keyword evidence="3 9" id="KW-0479">Metal-binding</keyword>
<dbReference type="FunFam" id="2.60.120.290:FF:000013">
    <property type="entry name" value="Membrane frizzled-related protein"/>
    <property type="match status" value="1"/>
</dbReference>
<evidence type="ECO:0000259" key="12">
    <source>
        <dbReference type="PROSITE" id="PS51864"/>
    </source>
</evidence>
<dbReference type="EC" id="3.4.24.-" evidence="10"/>
<evidence type="ECO:0000256" key="3">
    <source>
        <dbReference type="ARBA" id="ARBA00022723"/>
    </source>
</evidence>
<name>A0A8J2HAI2_COTCN</name>
<keyword evidence="7" id="KW-1015">Disulfide bond</keyword>
<dbReference type="GO" id="GO:0006508">
    <property type="term" value="P:proteolysis"/>
    <property type="evidence" value="ECO:0007669"/>
    <property type="project" value="UniProtKB-KW"/>
</dbReference>
<keyword evidence="2 9" id="KW-0645">Protease</keyword>
<dbReference type="Pfam" id="PF01400">
    <property type="entry name" value="Astacin"/>
    <property type="match status" value="2"/>
</dbReference>
<dbReference type="SUPFAM" id="SSF49854">
    <property type="entry name" value="Spermadhesin, CUB domain"/>
    <property type="match status" value="2"/>
</dbReference>
<dbReference type="InterPro" id="IPR000859">
    <property type="entry name" value="CUB_dom"/>
</dbReference>
<dbReference type="GO" id="GO:0008270">
    <property type="term" value="F:zinc ion binding"/>
    <property type="evidence" value="ECO:0007669"/>
    <property type="project" value="UniProtKB-UniRule"/>
</dbReference>
<feature type="domain" description="CUB" evidence="11">
    <location>
        <begin position="188"/>
        <end position="302"/>
    </location>
</feature>
<feature type="binding site" evidence="9">
    <location>
        <position position="63"/>
    </location>
    <ligand>
        <name>Zn(2+)</name>
        <dbReference type="ChEBI" id="CHEBI:29105"/>
        <note>catalytic</note>
    </ligand>
</feature>
<dbReference type="Gene3D" id="3.40.390.10">
    <property type="entry name" value="Collagenase (Catalytic Domain)"/>
    <property type="match status" value="2"/>
</dbReference>
<dbReference type="PROSITE" id="PS01180">
    <property type="entry name" value="CUB"/>
    <property type="match status" value="1"/>
</dbReference>
<evidence type="ECO:0000256" key="2">
    <source>
        <dbReference type="ARBA" id="ARBA00022670"/>
    </source>
</evidence>
<comment type="caution">
    <text evidence="8">Lacks conserved residue(s) required for the propagation of feature annotation.</text>
</comment>
<dbReference type="Gene3D" id="2.60.120.290">
    <property type="entry name" value="Spermadhesin, CUB domain"/>
    <property type="match status" value="1"/>
</dbReference>
<dbReference type="PANTHER" id="PTHR10127:SF850">
    <property type="entry name" value="METALLOENDOPEPTIDASE"/>
    <property type="match status" value="1"/>
</dbReference>
<evidence type="ECO:0000256" key="7">
    <source>
        <dbReference type="ARBA" id="ARBA00023157"/>
    </source>
</evidence>
<dbReference type="Pfam" id="PF00431">
    <property type="entry name" value="CUB"/>
    <property type="match status" value="1"/>
</dbReference>
<evidence type="ECO:0000256" key="4">
    <source>
        <dbReference type="ARBA" id="ARBA00022801"/>
    </source>
</evidence>
<evidence type="ECO:0000313" key="14">
    <source>
        <dbReference type="Proteomes" id="UP000786811"/>
    </source>
</evidence>
<dbReference type="PROSITE" id="PS51864">
    <property type="entry name" value="ASTACIN"/>
    <property type="match status" value="1"/>
</dbReference>
<protein>
    <recommendedName>
        <fullName evidence="10">Metalloendopeptidase</fullName>
        <ecNumber evidence="10">3.4.24.-</ecNumber>
    </recommendedName>
</protein>
<sequence>MRRTVATKSKDRLWDQGVIPFIIDDVFSGSQRKLIKEAMRVWEKSTCITFVETVPDVLHELGHAIGLEHEHIRPDRDMFIDVIYENIPEEFFSEFEKGSAHDVQTFNQTYDYHSVMHYPSDAFSIYWPLETLLPKQENLSLGNIKLSRYCGNFSSIRIKTNNVLFVTYVKSTTSNPSIGFTAHYNIICGGIFDIKVDTPFNLESTNFPDAYPPNRRCSWKFTAPNNHRIAMKIHYFELELNDNCIDFLMIKDGIDYNSKVIGVYCGERDSWQINSTDNKLLVIFSSDSIINYSGFSATLFAIPLDG</sequence>
<comment type="caution">
    <text evidence="13">The sequence shown here is derived from an EMBL/GenBank/DDBJ whole genome shotgun (WGS) entry which is preliminary data.</text>
</comment>
<evidence type="ECO:0000313" key="13">
    <source>
        <dbReference type="EMBL" id="CAG5084221.1"/>
    </source>
</evidence>
<feature type="domain" description="Peptidase M12A" evidence="12">
    <location>
        <begin position="1"/>
        <end position="168"/>
    </location>
</feature>
<dbReference type="Proteomes" id="UP000786811">
    <property type="component" value="Unassembled WGS sequence"/>
</dbReference>
<dbReference type="InterPro" id="IPR006026">
    <property type="entry name" value="Peptidase_Metallo"/>
</dbReference>